<organism evidence="3 4">
    <name type="scientific">Ampelomyces quisqualis</name>
    <name type="common">Powdery mildew agent</name>
    <dbReference type="NCBI Taxonomy" id="50730"/>
    <lineage>
        <taxon>Eukaryota</taxon>
        <taxon>Fungi</taxon>
        <taxon>Dikarya</taxon>
        <taxon>Ascomycota</taxon>
        <taxon>Pezizomycotina</taxon>
        <taxon>Dothideomycetes</taxon>
        <taxon>Pleosporomycetidae</taxon>
        <taxon>Pleosporales</taxon>
        <taxon>Pleosporineae</taxon>
        <taxon>Phaeosphaeriaceae</taxon>
        <taxon>Ampelomyces</taxon>
    </lineage>
</organism>
<sequence>MRGKLPRYAKRHKKPNQGNRTDNLVGSGHTPQSKPFLDEELPFRHTPLDLKSNSIRLLKLLPGRDEYNRIRCELRHATIADDYTCLSYEWGTQKNMGLITINGHPYHVGENLLHFLSLASSDTAQQNNLGMPTKLINEDRSRQVLDLGSSVRSLWIDAICIDQSNFDERNHQVAQMGFIFRRARQVFTWLGNDSKHSGKWFPRIRQHQLINICTGRVSNEEELESCRTRIGNNTYWKRAWIIQEIMLAKYIFIIWGKDAVDVIDVREQLCHAIMSTEDLSSRSWQDLLISREKYLEEDSGWSREVLLAEGTLLRNLAMFREHKCGVPRDRIFALLSISTDANKFQIDYLKPIWDLAIAVMKNSGPLFCLCHAVLVLTTLRLHCTCSNRYFKSFQATSFTLGACSCELCGSQLKPLDKYLSGETDECMETYICCLGCTHEPQPGIRDEFAPKYGHVIIAKSQLESRPGDPQVWYMPDSNFPETTVAEDYGKQAQLSKWIINQHFRLDRQNLSRIHVTLHGLREMAGLRSSLAETDQAMKKTLNDVCHGQGRVDRPISSGHGWI</sequence>
<keyword evidence="4" id="KW-1185">Reference proteome</keyword>
<feature type="domain" description="Heterokaryon incompatibility" evidence="2">
    <location>
        <begin position="83"/>
        <end position="244"/>
    </location>
</feature>
<dbReference type="PANTHER" id="PTHR24148">
    <property type="entry name" value="ANKYRIN REPEAT DOMAIN-CONTAINING PROTEIN 39 HOMOLOG-RELATED"/>
    <property type="match status" value="1"/>
</dbReference>
<dbReference type="EMBL" id="ML979132">
    <property type="protein sequence ID" value="KAF1921625.1"/>
    <property type="molecule type" value="Genomic_DNA"/>
</dbReference>
<protein>
    <submittedName>
        <fullName evidence="3">Heterokaryon incompatibility protein-domain-containing protein</fullName>
    </submittedName>
</protein>
<reference evidence="3" key="1">
    <citation type="journal article" date="2020" name="Stud. Mycol.">
        <title>101 Dothideomycetes genomes: a test case for predicting lifestyles and emergence of pathogens.</title>
        <authorList>
            <person name="Haridas S."/>
            <person name="Albert R."/>
            <person name="Binder M."/>
            <person name="Bloem J."/>
            <person name="Labutti K."/>
            <person name="Salamov A."/>
            <person name="Andreopoulos B."/>
            <person name="Baker S."/>
            <person name="Barry K."/>
            <person name="Bills G."/>
            <person name="Bluhm B."/>
            <person name="Cannon C."/>
            <person name="Castanera R."/>
            <person name="Culley D."/>
            <person name="Daum C."/>
            <person name="Ezra D."/>
            <person name="Gonzalez J."/>
            <person name="Henrissat B."/>
            <person name="Kuo A."/>
            <person name="Liang C."/>
            <person name="Lipzen A."/>
            <person name="Lutzoni F."/>
            <person name="Magnuson J."/>
            <person name="Mondo S."/>
            <person name="Nolan M."/>
            <person name="Ohm R."/>
            <person name="Pangilinan J."/>
            <person name="Park H.-J."/>
            <person name="Ramirez L."/>
            <person name="Alfaro M."/>
            <person name="Sun H."/>
            <person name="Tritt A."/>
            <person name="Yoshinaga Y."/>
            <person name="Zwiers L.-H."/>
            <person name="Turgeon B."/>
            <person name="Goodwin S."/>
            <person name="Spatafora J."/>
            <person name="Crous P."/>
            <person name="Grigoriev I."/>
        </authorList>
    </citation>
    <scope>NUCLEOTIDE SEQUENCE</scope>
    <source>
        <strain evidence="3">HMLAC05119</strain>
    </source>
</reference>
<feature type="region of interest" description="Disordered" evidence="1">
    <location>
        <begin position="1"/>
        <end position="38"/>
    </location>
</feature>
<dbReference type="Proteomes" id="UP000800096">
    <property type="component" value="Unassembled WGS sequence"/>
</dbReference>
<proteinExistence type="predicted"/>
<evidence type="ECO:0000256" key="1">
    <source>
        <dbReference type="SAM" id="MobiDB-lite"/>
    </source>
</evidence>
<evidence type="ECO:0000313" key="4">
    <source>
        <dbReference type="Proteomes" id="UP000800096"/>
    </source>
</evidence>
<feature type="compositionally biased region" description="Polar residues" evidence="1">
    <location>
        <begin position="16"/>
        <end position="33"/>
    </location>
</feature>
<dbReference type="OrthoDB" id="194358at2759"/>
<dbReference type="AlphaFoldDB" id="A0A6A5R0N1"/>
<dbReference type="InterPro" id="IPR010730">
    <property type="entry name" value="HET"/>
</dbReference>
<evidence type="ECO:0000313" key="3">
    <source>
        <dbReference type="EMBL" id="KAF1921625.1"/>
    </source>
</evidence>
<gene>
    <name evidence="3" type="ORF">BDU57DRAFT_510542</name>
</gene>
<evidence type="ECO:0000259" key="2">
    <source>
        <dbReference type="Pfam" id="PF06985"/>
    </source>
</evidence>
<feature type="compositionally biased region" description="Basic residues" evidence="1">
    <location>
        <begin position="1"/>
        <end position="15"/>
    </location>
</feature>
<name>A0A6A5R0N1_AMPQU</name>
<dbReference type="Pfam" id="PF06985">
    <property type="entry name" value="HET"/>
    <property type="match status" value="1"/>
</dbReference>
<dbReference type="PANTHER" id="PTHR24148:SF73">
    <property type="entry name" value="HET DOMAIN PROTEIN (AFU_ORTHOLOGUE AFUA_8G01020)"/>
    <property type="match status" value="1"/>
</dbReference>
<accession>A0A6A5R0N1</accession>
<dbReference type="InterPro" id="IPR052895">
    <property type="entry name" value="HetReg/Transcr_Mod"/>
</dbReference>